<protein>
    <recommendedName>
        <fullName evidence="6">Protein SSH4</fullName>
    </recommendedName>
</protein>
<evidence type="ECO:0000313" key="5">
    <source>
        <dbReference type="Proteomes" id="UP000761534"/>
    </source>
</evidence>
<dbReference type="InterPro" id="IPR013320">
    <property type="entry name" value="ConA-like_dom_sf"/>
</dbReference>
<dbReference type="InterPro" id="IPR006595">
    <property type="entry name" value="CTLH_C"/>
</dbReference>
<dbReference type="Gene3D" id="2.60.120.920">
    <property type="match status" value="1"/>
</dbReference>
<name>A0A642VAK6_9ASCO</name>
<dbReference type="PANTHER" id="PTHR12864">
    <property type="entry name" value="RAN BINDING PROTEIN 9-RELATED"/>
    <property type="match status" value="1"/>
</dbReference>
<dbReference type="InterPro" id="IPR013144">
    <property type="entry name" value="CRA_dom"/>
</dbReference>
<feature type="region of interest" description="Disordered" evidence="1">
    <location>
        <begin position="416"/>
        <end position="444"/>
    </location>
</feature>
<dbReference type="InterPro" id="IPR043136">
    <property type="entry name" value="B30.2/SPRY_sf"/>
</dbReference>
<dbReference type="SMART" id="SM00757">
    <property type="entry name" value="CRA"/>
    <property type="match status" value="1"/>
</dbReference>
<sequence>MDNRFSIEHALRPSNSGTPVPPPADPAVPAPEPEPYTIRIPGRHDSPEVQVDPTGTMTPVPVTTNKYEIEGGGGKPTKQGRSNSPSSNTTGTNGLGSARVPWFPPYLKATAYGERFRNLIHSDKPQPQRREKPAVASHKTGAHLPHVVPSRSIAVKRENGVESGVSSTTKEEASHKSRLERMILPNLWRAKDRSGVNESELGCRISISADPKSDEKHCCALKADRSIPAVCGVYYYETEILENGANDCISIGMCDAEAPLNKMPGQESPSWGYHGDDGRIMACQGTSKDYGPKFGAGDIIGCGVNFRKNCIFYTKNGLFLGTAFRDVSGQLYPAIGLRDGQSIRTNFGHRDFRFDIEKYVRDEKMAVLSQIKETTQSPAAMEDEDPSQFIQELVASYFSHVGFLESAKEFERECNGSEEQAAGNAMDIDEDDDDRTQHTHNEGVERQRIRELILEGNIDMALDRLEHSFPSVLTNNDLIHFKLRCRKFVELFRLSLQDENDDDRLGEVIQYGEELRRDYKDDPRAYVGETLKTIFSLYAYPDATTIANDPAVSQLFDQNQLAPLADEVNSEILVSQGKPSVPSLQRLAQHTTQLAWELSDRGIQNANFINVKDDFLL</sequence>
<dbReference type="PROSITE" id="PS50897">
    <property type="entry name" value="CTLH"/>
    <property type="match status" value="1"/>
</dbReference>
<feature type="compositionally biased region" description="Low complexity" evidence="1">
    <location>
        <begin position="51"/>
        <end position="64"/>
    </location>
</feature>
<feature type="region of interest" description="Disordered" evidence="1">
    <location>
        <begin position="1"/>
        <end position="100"/>
    </location>
</feature>
<feature type="compositionally biased region" description="Basic and acidic residues" evidence="1">
    <location>
        <begin position="1"/>
        <end position="11"/>
    </location>
</feature>
<dbReference type="PROSITE" id="PS50896">
    <property type="entry name" value="LISH"/>
    <property type="match status" value="1"/>
</dbReference>
<dbReference type="Proteomes" id="UP000761534">
    <property type="component" value="Unassembled WGS sequence"/>
</dbReference>
<dbReference type="InterPro" id="IPR050618">
    <property type="entry name" value="Ubq-SigPath_Reg"/>
</dbReference>
<feature type="compositionally biased region" description="Basic and acidic residues" evidence="1">
    <location>
        <begin position="435"/>
        <end position="444"/>
    </location>
</feature>
<dbReference type="PROSITE" id="PS50188">
    <property type="entry name" value="B302_SPRY"/>
    <property type="match status" value="1"/>
</dbReference>
<feature type="domain" description="CTLH" evidence="3">
    <location>
        <begin position="445"/>
        <end position="499"/>
    </location>
</feature>
<dbReference type="VEuPathDB" id="FungiDB:TRICI_000997"/>
<accession>A0A642VAK6</accession>
<dbReference type="SMART" id="SM00449">
    <property type="entry name" value="SPRY"/>
    <property type="match status" value="1"/>
</dbReference>
<dbReference type="InterPro" id="IPR001870">
    <property type="entry name" value="B30.2/SPRY"/>
</dbReference>
<dbReference type="Pfam" id="PF10607">
    <property type="entry name" value="CTLH"/>
    <property type="match status" value="1"/>
</dbReference>
<organism evidence="4 5">
    <name type="scientific">Trichomonascus ciferrii</name>
    <dbReference type="NCBI Taxonomy" id="44093"/>
    <lineage>
        <taxon>Eukaryota</taxon>
        <taxon>Fungi</taxon>
        <taxon>Dikarya</taxon>
        <taxon>Ascomycota</taxon>
        <taxon>Saccharomycotina</taxon>
        <taxon>Dipodascomycetes</taxon>
        <taxon>Dipodascales</taxon>
        <taxon>Trichomonascaceae</taxon>
        <taxon>Trichomonascus</taxon>
        <taxon>Trichomonascus ciferrii complex</taxon>
    </lineage>
</organism>
<proteinExistence type="predicted"/>
<feature type="compositionally biased region" description="Low complexity" evidence="1">
    <location>
        <begin position="82"/>
        <end position="97"/>
    </location>
</feature>
<dbReference type="InterPro" id="IPR003877">
    <property type="entry name" value="SPRY_dom"/>
</dbReference>
<dbReference type="InterPro" id="IPR024964">
    <property type="entry name" value="CTLH/CRA"/>
</dbReference>
<dbReference type="SMART" id="SM00668">
    <property type="entry name" value="CTLH"/>
    <property type="match status" value="1"/>
</dbReference>
<gene>
    <name evidence="4" type="ORF">TRICI_000997</name>
</gene>
<evidence type="ECO:0000313" key="4">
    <source>
        <dbReference type="EMBL" id="KAA8916878.1"/>
    </source>
</evidence>
<evidence type="ECO:0000259" key="2">
    <source>
        <dbReference type="PROSITE" id="PS50188"/>
    </source>
</evidence>
<dbReference type="AlphaFoldDB" id="A0A642VAK6"/>
<reference evidence="4" key="1">
    <citation type="journal article" date="2019" name="G3 (Bethesda)">
        <title>Genome Assemblies of Two Rare Opportunistic Yeast Pathogens: Diutina rugosa (syn. Candida rugosa) and Trichomonascus ciferrii (syn. Candida ciferrii).</title>
        <authorList>
            <person name="Mixao V."/>
            <person name="Saus E."/>
            <person name="Hansen A.P."/>
            <person name="Lass-Florl C."/>
            <person name="Gabaldon T."/>
        </authorList>
    </citation>
    <scope>NUCLEOTIDE SEQUENCE</scope>
    <source>
        <strain evidence="4">CBS 4856</strain>
    </source>
</reference>
<dbReference type="EMBL" id="SWFS01000078">
    <property type="protein sequence ID" value="KAA8916878.1"/>
    <property type="molecule type" value="Genomic_DNA"/>
</dbReference>
<feature type="domain" description="B30.2/SPRY" evidence="2">
    <location>
        <begin position="156"/>
        <end position="352"/>
    </location>
</feature>
<dbReference type="SUPFAM" id="SSF49899">
    <property type="entry name" value="Concanavalin A-like lectins/glucanases"/>
    <property type="match status" value="1"/>
</dbReference>
<evidence type="ECO:0000259" key="3">
    <source>
        <dbReference type="PROSITE" id="PS50897"/>
    </source>
</evidence>
<feature type="compositionally biased region" description="Pro residues" evidence="1">
    <location>
        <begin position="19"/>
        <end position="34"/>
    </location>
</feature>
<dbReference type="Pfam" id="PF00622">
    <property type="entry name" value="SPRY"/>
    <property type="match status" value="1"/>
</dbReference>
<comment type="caution">
    <text evidence="4">The sequence shown here is derived from an EMBL/GenBank/DDBJ whole genome shotgun (WGS) entry which is preliminary data.</text>
</comment>
<evidence type="ECO:0000256" key="1">
    <source>
        <dbReference type="SAM" id="MobiDB-lite"/>
    </source>
</evidence>
<evidence type="ECO:0008006" key="6">
    <source>
        <dbReference type="Google" id="ProtNLM"/>
    </source>
</evidence>
<keyword evidence="5" id="KW-1185">Reference proteome</keyword>
<dbReference type="OrthoDB" id="25503at2759"/>
<dbReference type="InterPro" id="IPR006594">
    <property type="entry name" value="LisH"/>
</dbReference>